<accession>A0A653BT94</accession>
<dbReference type="InterPro" id="IPR001453">
    <property type="entry name" value="MoaB/Mog_dom"/>
</dbReference>
<dbReference type="InterPro" id="IPR056596">
    <property type="entry name" value="FLAD1_M"/>
</dbReference>
<dbReference type="Pfam" id="PF24102">
    <property type="entry name" value="FLAD1_M"/>
    <property type="match status" value="1"/>
</dbReference>
<sequence>MVIKPLFIFRSTIFRLFCTTRETKSTTAGIIVIGDEILKGQVVDTNSSYLALELHKLGLQLKKISVIGDNVHEVCDEVRFHSNSYDYVLTTGGIGPTHDDVTYEGVALAFNEPLVLDPELRDICMNFYKTSDVNSPGMKLAKIPKTSKLTFKTLEGVRMVYPNVSIKNVYMFPGIPELLRKSFGCLKTVLFKSNKKFYSKAVYLTATEESIAKLLGKLAEDFPDVQFGSYPKLQDTFRPSMYSTDFSFHGVYF</sequence>
<dbReference type="EMBL" id="CAACVG010004927">
    <property type="protein sequence ID" value="VEN38785.1"/>
    <property type="molecule type" value="Genomic_DNA"/>
</dbReference>
<proteinExistence type="inferred from homology"/>
<gene>
    <name evidence="3" type="ORF">CALMAC_LOCUS3559</name>
</gene>
<dbReference type="AlphaFoldDB" id="A0A653BT94"/>
<protein>
    <recommendedName>
        <fullName evidence="2">MoaB/Mog domain-containing protein</fullName>
    </recommendedName>
</protein>
<evidence type="ECO:0000313" key="4">
    <source>
        <dbReference type="Proteomes" id="UP000410492"/>
    </source>
</evidence>
<comment type="similarity">
    <text evidence="1">In the N-terminal section; belongs to the MoaB/Mog family.</text>
</comment>
<dbReference type="InterPro" id="IPR036425">
    <property type="entry name" value="MoaB/Mog-like_dom_sf"/>
</dbReference>
<dbReference type="Gene3D" id="3.40.980.10">
    <property type="entry name" value="MoaB/Mog-like domain"/>
    <property type="match status" value="1"/>
</dbReference>
<dbReference type="Proteomes" id="UP000410492">
    <property type="component" value="Unassembled WGS sequence"/>
</dbReference>
<keyword evidence="4" id="KW-1185">Reference proteome</keyword>
<dbReference type="SMART" id="SM00852">
    <property type="entry name" value="MoCF_biosynth"/>
    <property type="match status" value="1"/>
</dbReference>
<dbReference type="SUPFAM" id="SSF53218">
    <property type="entry name" value="Molybdenum cofactor biosynthesis proteins"/>
    <property type="match status" value="1"/>
</dbReference>
<dbReference type="PANTHER" id="PTHR13939">
    <property type="entry name" value="NICOTINAMIDE-NUCLEOTIDE AMIDOHYDROLASE PNCC"/>
    <property type="match status" value="1"/>
</dbReference>
<evidence type="ECO:0000313" key="3">
    <source>
        <dbReference type="EMBL" id="VEN38785.1"/>
    </source>
</evidence>
<feature type="domain" description="MoaB/Mog" evidence="2">
    <location>
        <begin position="29"/>
        <end position="193"/>
    </location>
</feature>
<evidence type="ECO:0000259" key="2">
    <source>
        <dbReference type="SMART" id="SM00852"/>
    </source>
</evidence>
<dbReference type="CDD" id="cd00885">
    <property type="entry name" value="cinA"/>
    <property type="match status" value="1"/>
</dbReference>
<dbReference type="PANTHER" id="PTHR13939:SF0">
    <property type="entry name" value="NMN AMIDOHYDROLASE-LIKE PROTEIN YFAY"/>
    <property type="match status" value="1"/>
</dbReference>
<organism evidence="3 4">
    <name type="scientific">Callosobruchus maculatus</name>
    <name type="common">Southern cowpea weevil</name>
    <name type="synonym">Pulse bruchid</name>
    <dbReference type="NCBI Taxonomy" id="64391"/>
    <lineage>
        <taxon>Eukaryota</taxon>
        <taxon>Metazoa</taxon>
        <taxon>Ecdysozoa</taxon>
        <taxon>Arthropoda</taxon>
        <taxon>Hexapoda</taxon>
        <taxon>Insecta</taxon>
        <taxon>Pterygota</taxon>
        <taxon>Neoptera</taxon>
        <taxon>Endopterygota</taxon>
        <taxon>Coleoptera</taxon>
        <taxon>Polyphaga</taxon>
        <taxon>Cucujiformia</taxon>
        <taxon>Chrysomeloidea</taxon>
        <taxon>Chrysomelidae</taxon>
        <taxon>Bruchinae</taxon>
        <taxon>Bruchini</taxon>
        <taxon>Callosobruchus</taxon>
    </lineage>
</organism>
<dbReference type="OrthoDB" id="270728at2759"/>
<evidence type="ECO:0000256" key="1">
    <source>
        <dbReference type="ARBA" id="ARBA00007589"/>
    </source>
</evidence>
<reference evidence="3 4" key="1">
    <citation type="submission" date="2019-01" db="EMBL/GenBank/DDBJ databases">
        <authorList>
            <person name="Sayadi A."/>
        </authorList>
    </citation>
    <scope>NUCLEOTIDE SEQUENCE [LARGE SCALE GENOMIC DNA]</scope>
</reference>
<dbReference type="Pfam" id="PF00994">
    <property type="entry name" value="MoCF_biosynth"/>
    <property type="match status" value="1"/>
</dbReference>
<name>A0A653BT94_CALMS</name>
<dbReference type="InterPro" id="IPR050101">
    <property type="entry name" value="CinA"/>
</dbReference>